<evidence type="ECO:0000259" key="1">
    <source>
        <dbReference type="PROSITE" id="PS50234"/>
    </source>
</evidence>
<dbReference type="SUPFAM" id="SSF53300">
    <property type="entry name" value="vWA-like"/>
    <property type="match status" value="1"/>
</dbReference>
<organism evidence="3 4">
    <name type="scientific">Rotaria magnacalcarata</name>
    <dbReference type="NCBI Taxonomy" id="392030"/>
    <lineage>
        <taxon>Eukaryota</taxon>
        <taxon>Metazoa</taxon>
        <taxon>Spiralia</taxon>
        <taxon>Gnathifera</taxon>
        <taxon>Rotifera</taxon>
        <taxon>Eurotatoria</taxon>
        <taxon>Bdelloidea</taxon>
        <taxon>Philodinida</taxon>
        <taxon>Philodinidae</taxon>
        <taxon>Rotaria</taxon>
    </lineage>
</organism>
<evidence type="ECO:0000313" key="2">
    <source>
        <dbReference type="EMBL" id="CAF5057412.1"/>
    </source>
</evidence>
<dbReference type="EMBL" id="CAJOBI010227831">
    <property type="protein sequence ID" value="CAF5057412.1"/>
    <property type="molecule type" value="Genomic_DNA"/>
</dbReference>
<dbReference type="AlphaFoldDB" id="A0A8S3EDX4"/>
<dbReference type="PRINTS" id="PR00453">
    <property type="entry name" value="VWFADOMAIN"/>
</dbReference>
<gene>
    <name evidence="3" type="ORF">GIL414_LOCUS61118</name>
    <name evidence="2" type="ORF">SMN809_LOCUS59559</name>
</gene>
<protein>
    <recommendedName>
        <fullName evidence="1">VWFA domain-containing protein</fullName>
    </recommendedName>
</protein>
<feature type="non-terminal residue" evidence="3">
    <location>
        <position position="47"/>
    </location>
</feature>
<dbReference type="PANTHER" id="PTHR24020">
    <property type="entry name" value="COLLAGEN ALPHA"/>
    <property type="match status" value="1"/>
</dbReference>
<dbReference type="Pfam" id="PF00092">
    <property type="entry name" value="VWA"/>
    <property type="match status" value="1"/>
</dbReference>
<dbReference type="InterPro" id="IPR002035">
    <property type="entry name" value="VWF_A"/>
</dbReference>
<dbReference type="PROSITE" id="PS50234">
    <property type="entry name" value="VWFA"/>
    <property type="match status" value="1"/>
</dbReference>
<evidence type="ECO:0000313" key="4">
    <source>
        <dbReference type="Proteomes" id="UP000681720"/>
    </source>
</evidence>
<feature type="domain" description="VWFA" evidence="1">
    <location>
        <begin position="2"/>
        <end position="47"/>
    </location>
</feature>
<dbReference type="EMBL" id="CAJOBJ010238792">
    <property type="protein sequence ID" value="CAF5071035.1"/>
    <property type="molecule type" value="Genomic_DNA"/>
</dbReference>
<reference evidence="3" key="1">
    <citation type="submission" date="2021-02" db="EMBL/GenBank/DDBJ databases">
        <authorList>
            <person name="Nowell W R."/>
        </authorList>
    </citation>
    <scope>NUCLEOTIDE SEQUENCE</scope>
</reference>
<dbReference type="Proteomes" id="UP000676336">
    <property type="component" value="Unassembled WGS sequence"/>
</dbReference>
<proteinExistence type="predicted"/>
<accession>A0A8S3EDX4</accession>
<evidence type="ECO:0000313" key="3">
    <source>
        <dbReference type="EMBL" id="CAF5071035.1"/>
    </source>
</evidence>
<sequence>MDLGFVLDASGSIGAADFQKQRVFVGQLLRQVNVGPNKTHVGIVKYS</sequence>
<dbReference type="InterPro" id="IPR036465">
    <property type="entry name" value="vWFA_dom_sf"/>
</dbReference>
<dbReference type="PANTHER" id="PTHR24020:SF20">
    <property type="entry name" value="PH DOMAIN-CONTAINING PROTEIN"/>
    <property type="match status" value="1"/>
</dbReference>
<dbReference type="Proteomes" id="UP000681720">
    <property type="component" value="Unassembled WGS sequence"/>
</dbReference>
<dbReference type="InterPro" id="IPR050525">
    <property type="entry name" value="ECM_Assembly_Org"/>
</dbReference>
<dbReference type="Gene3D" id="3.40.50.410">
    <property type="entry name" value="von Willebrand factor, type A domain"/>
    <property type="match status" value="1"/>
</dbReference>
<name>A0A8S3EDX4_9BILA</name>
<comment type="caution">
    <text evidence="3">The sequence shown here is derived from an EMBL/GenBank/DDBJ whole genome shotgun (WGS) entry which is preliminary data.</text>
</comment>